<evidence type="ECO:0000313" key="1">
    <source>
        <dbReference type="EMBL" id="CAH1594000.1"/>
    </source>
</evidence>
<dbReference type="EMBL" id="CAKMUD010000080">
    <property type="protein sequence ID" value="CAH1594000.1"/>
    <property type="molecule type" value="Genomic_DNA"/>
</dbReference>
<comment type="caution">
    <text evidence="1">The sequence shown here is derived from an EMBL/GenBank/DDBJ whole genome shotgun (WGS) entry which is preliminary data.</text>
</comment>
<dbReference type="Proteomes" id="UP001295462">
    <property type="component" value="Unassembled WGS sequence"/>
</dbReference>
<accession>A0AAU9QPH7</accession>
<name>A0AAU9QPH7_9VIBR</name>
<sequence length="78" mass="8892">MCIGNLLFSENKPFSLGLLTLCRKKHFSTTHTKIKFLLQSCELLEIERFFKIELSSNGVFIFESVSENIPTSPPTLLI</sequence>
<gene>
    <name evidence="1" type="ORF">THF1A12_270092</name>
</gene>
<proteinExistence type="predicted"/>
<organism evidence="1 2">
    <name type="scientific">Vibrio jasicida</name>
    <dbReference type="NCBI Taxonomy" id="766224"/>
    <lineage>
        <taxon>Bacteria</taxon>
        <taxon>Pseudomonadati</taxon>
        <taxon>Pseudomonadota</taxon>
        <taxon>Gammaproteobacteria</taxon>
        <taxon>Vibrionales</taxon>
        <taxon>Vibrionaceae</taxon>
        <taxon>Vibrio</taxon>
    </lineage>
</organism>
<protein>
    <submittedName>
        <fullName evidence="1">Uncharacterized protein</fullName>
    </submittedName>
</protein>
<dbReference type="AlphaFoldDB" id="A0AAU9QPH7"/>
<reference evidence="1" key="1">
    <citation type="submission" date="2022-01" db="EMBL/GenBank/DDBJ databases">
        <authorList>
            <person name="Lagorce A."/>
        </authorList>
    </citation>
    <scope>NUCLEOTIDE SEQUENCE</scope>
    <source>
        <strain evidence="1">Th15_F1_A12</strain>
    </source>
</reference>
<evidence type="ECO:0000313" key="2">
    <source>
        <dbReference type="Proteomes" id="UP001295462"/>
    </source>
</evidence>